<gene>
    <name evidence="2" type="ORF">AVEN_35765_1</name>
</gene>
<name>A0A4Y2QY21_ARAVE</name>
<evidence type="ECO:0000256" key="1">
    <source>
        <dbReference type="SAM" id="MobiDB-lite"/>
    </source>
</evidence>
<proteinExistence type="predicted"/>
<accession>A0A4Y2QY21</accession>
<protein>
    <submittedName>
        <fullName evidence="2">Uncharacterized protein</fullName>
    </submittedName>
</protein>
<evidence type="ECO:0000313" key="3">
    <source>
        <dbReference type="Proteomes" id="UP000499080"/>
    </source>
</evidence>
<feature type="region of interest" description="Disordered" evidence="1">
    <location>
        <begin position="60"/>
        <end position="102"/>
    </location>
</feature>
<keyword evidence="3" id="KW-1185">Reference proteome</keyword>
<organism evidence="2 3">
    <name type="scientific">Araneus ventricosus</name>
    <name type="common">Orbweaver spider</name>
    <name type="synonym">Epeira ventricosa</name>
    <dbReference type="NCBI Taxonomy" id="182803"/>
    <lineage>
        <taxon>Eukaryota</taxon>
        <taxon>Metazoa</taxon>
        <taxon>Ecdysozoa</taxon>
        <taxon>Arthropoda</taxon>
        <taxon>Chelicerata</taxon>
        <taxon>Arachnida</taxon>
        <taxon>Araneae</taxon>
        <taxon>Araneomorphae</taxon>
        <taxon>Entelegynae</taxon>
        <taxon>Araneoidea</taxon>
        <taxon>Araneidae</taxon>
        <taxon>Araneus</taxon>
    </lineage>
</organism>
<dbReference type="EMBL" id="BGPR01015162">
    <property type="protein sequence ID" value="GBN68228.1"/>
    <property type="molecule type" value="Genomic_DNA"/>
</dbReference>
<dbReference type="AlphaFoldDB" id="A0A4Y2QY21"/>
<dbReference type="Proteomes" id="UP000499080">
    <property type="component" value="Unassembled WGS sequence"/>
</dbReference>
<feature type="compositionally biased region" description="Polar residues" evidence="1">
    <location>
        <begin position="60"/>
        <end position="83"/>
    </location>
</feature>
<comment type="caution">
    <text evidence="2">The sequence shown here is derived from an EMBL/GenBank/DDBJ whole genome shotgun (WGS) entry which is preliminary data.</text>
</comment>
<sequence length="263" mass="27960">MNLFLNSYLLINSPEKLISKFGAKRNRDFDLQKHTGQGLAEAHCDSAVIISSDVDLGSYTGQGSAHTGQDSSHVRTPQLTHGHTGQDLATRPVDLQPATRPTASQYRPWIRIATTGQDSAAIIGSDSAAAIIPWIGKAHTAGPARSSQYWPGGLTAANTYFVTCSHTARTWVQATRVRTAATGQDCGEAHGSGSQLPRVRTAAANTGQGPLRSQYRADSANAQTWRQPARACKGSQATRAVRPAQATGRWIGSQYVTGGPAVR</sequence>
<evidence type="ECO:0000313" key="2">
    <source>
        <dbReference type="EMBL" id="GBN68228.1"/>
    </source>
</evidence>
<reference evidence="2 3" key="1">
    <citation type="journal article" date="2019" name="Sci. Rep.">
        <title>Orb-weaving spider Araneus ventricosus genome elucidates the spidroin gene catalogue.</title>
        <authorList>
            <person name="Kono N."/>
            <person name="Nakamura H."/>
            <person name="Ohtoshi R."/>
            <person name="Moran D.A.P."/>
            <person name="Shinohara A."/>
            <person name="Yoshida Y."/>
            <person name="Fujiwara M."/>
            <person name="Mori M."/>
            <person name="Tomita M."/>
            <person name="Arakawa K."/>
        </authorList>
    </citation>
    <scope>NUCLEOTIDE SEQUENCE [LARGE SCALE GENOMIC DNA]</scope>
</reference>